<keyword evidence="3 5" id="KW-0378">Hydrolase</keyword>
<protein>
    <submittedName>
        <fullName evidence="5">Glycoside hydrolase superfamily</fullName>
    </submittedName>
</protein>
<evidence type="ECO:0000256" key="1">
    <source>
        <dbReference type="ARBA" id="ARBA00005336"/>
    </source>
</evidence>
<keyword evidence="2" id="KW-0732">Signal</keyword>
<evidence type="ECO:0000256" key="2">
    <source>
        <dbReference type="ARBA" id="ARBA00022729"/>
    </source>
</evidence>
<dbReference type="EMBL" id="LT629973">
    <property type="protein sequence ID" value="SEH95655.1"/>
    <property type="molecule type" value="Genomic_DNA"/>
</dbReference>
<dbReference type="PRINTS" id="PR00133">
    <property type="entry name" value="GLHYDRLASE3"/>
</dbReference>
<dbReference type="SUPFAM" id="SSF49785">
    <property type="entry name" value="Galactose-binding domain-like"/>
    <property type="match status" value="1"/>
</dbReference>
<dbReference type="InterPro" id="IPR013783">
    <property type="entry name" value="Ig-like_fold"/>
</dbReference>
<dbReference type="GO" id="GO:0046556">
    <property type="term" value="F:alpha-L-arabinofuranosidase activity"/>
    <property type="evidence" value="ECO:0007669"/>
    <property type="project" value="TreeGrafter"/>
</dbReference>
<dbReference type="GO" id="GO:0009044">
    <property type="term" value="F:xylan 1,4-beta-xylosidase activity"/>
    <property type="evidence" value="ECO:0007669"/>
    <property type="project" value="InterPro"/>
</dbReference>
<evidence type="ECO:0000259" key="4">
    <source>
        <dbReference type="SMART" id="SM01217"/>
    </source>
</evidence>
<dbReference type="AlphaFoldDB" id="A0A1H6MDB4"/>
<dbReference type="InterPro" id="IPR017853">
    <property type="entry name" value="GH"/>
</dbReference>
<keyword evidence="6" id="KW-1185">Reference proteome</keyword>
<dbReference type="STRING" id="1679444.PYTT_2056"/>
<dbReference type="Gene3D" id="3.40.50.1700">
    <property type="entry name" value="Glycoside hydrolase family 3 C-terminal domain"/>
    <property type="match status" value="1"/>
</dbReference>
<dbReference type="GO" id="GO:0031222">
    <property type="term" value="P:arabinan catabolic process"/>
    <property type="evidence" value="ECO:0007669"/>
    <property type="project" value="TreeGrafter"/>
</dbReference>
<comment type="similarity">
    <text evidence="1">Belongs to the glycosyl hydrolase 3 family.</text>
</comment>
<reference evidence="6" key="1">
    <citation type="submission" date="2016-09" db="EMBL/GenBank/DDBJ databases">
        <authorList>
            <person name="Koehorst J."/>
        </authorList>
    </citation>
    <scope>NUCLEOTIDE SEQUENCE [LARGE SCALE GENOMIC DNA]</scope>
</reference>
<sequence>MYRQGWIDFNKNGKKDVYEDPDEAIDRRVEDLLSQMTLDEKTCQMATLYGYQRVLSDDLPNAGWKKKIWKDGIGAIDEHLNGFVSWGRPVSKNPNVWPASRHAWAINEVQRFFVEETRLGIPTDFTNEGIRGVEAAKATNFPCQLGIGHTWNRELVRQIGRITGREGRLLGYTNIYAPILDVARDQRWGRCEEVYGECPFLVAELGVEMVKGMQDQGQIISTGKHYLGYSNNKGGREGMSRSDPQMSPGEMEFVHVYPWREVIKRANMLGAMVCLNDYNGEPIESSHYWLTERLRGEMGFKGYLVSDSDAVEYMYFKWFTAPDLKDSVRQSVLAGLNVRCTFRSPDSYIQPLRELVKEGKIDEKVIDERVRDILRVKMAAGMFDHPYQSDLAAADKEVNSQENQKYALQASRESLVLLKNDNKTLPLNKKSLKKIAVIGPNADVKSYALLHYGPLDVDVTTVLEGIRNKAEGKATVTYVKGCELVDDNWPNSEIIREPLNEKEQKGIDEAVKVAGENDVVIMVLGGGGRTCGENKSRTSLELPGRQEDLLRAVHATGKPVVLVLINGRPLSINWAQKKIPAILEAWYPGAHGGTAVADVLFGDYNPGGKLTMTFPKTVGQIPFNFPTKVAAQLGHGSGTGPRGNLTLVNGPLYSFGHGLSYTTFHYSDLGISPATITPGQNATITCTVKNTGDCAGDEVVQLYIRDVLSSVTAYEKVLRGFERIHLKPGESKKLNFTLKPEDLALVNGKGKWVTEPGQFKIMVGTSSDKIKLNGTLTYTDGNQSKAGGDQRETNLSNALIASADEDKAHHVIDRKKETFWPAKSGDYITMTLKENITPQKIGIDWNQGSNADFEIQLSSGGGQFLTVYHGTIHAEKGMEKKTYTFPGMVSSDIRVLITKGKAEVCELHVDGFMGNN</sequence>
<proteinExistence type="inferred from homology"/>
<dbReference type="GO" id="GO:0045493">
    <property type="term" value="P:xylan catabolic process"/>
    <property type="evidence" value="ECO:0007669"/>
    <property type="project" value="InterPro"/>
</dbReference>
<organism evidence="5 6">
    <name type="scientific">Akkermansia glycaniphila</name>
    <dbReference type="NCBI Taxonomy" id="1679444"/>
    <lineage>
        <taxon>Bacteria</taxon>
        <taxon>Pseudomonadati</taxon>
        <taxon>Verrucomicrobiota</taxon>
        <taxon>Verrucomicrobiia</taxon>
        <taxon>Verrucomicrobiales</taxon>
        <taxon>Akkermansiaceae</taxon>
        <taxon>Akkermansia</taxon>
    </lineage>
</organism>
<dbReference type="InterPro" id="IPR026891">
    <property type="entry name" value="Fn3-like"/>
</dbReference>
<dbReference type="SMART" id="SM01217">
    <property type="entry name" value="Fn3_like"/>
    <property type="match status" value="1"/>
</dbReference>
<dbReference type="InterPro" id="IPR036962">
    <property type="entry name" value="Glyco_hydro_3_N_sf"/>
</dbReference>
<dbReference type="Gene3D" id="2.60.40.10">
    <property type="entry name" value="Immunoglobulins"/>
    <property type="match status" value="1"/>
</dbReference>
<dbReference type="GO" id="GO:0008422">
    <property type="term" value="F:beta-glucosidase activity"/>
    <property type="evidence" value="ECO:0007669"/>
    <property type="project" value="UniProtKB-ARBA"/>
</dbReference>
<dbReference type="InterPro" id="IPR036881">
    <property type="entry name" value="Glyco_hydro_3_C_sf"/>
</dbReference>
<dbReference type="Gene3D" id="3.20.20.300">
    <property type="entry name" value="Glycoside hydrolase, family 3, N-terminal domain"/>
    <property type="match status" value="1"/>
</dbReference>
<evidence type="ECO:0000313" key="5">
    <source>
        <dbReference type="EMBL" id="SEH95655.1"/>
    </source>
</evidence>
<dbReference type="PANTHER" id="PTHR42721">
    <property type="entry name" value="SUGAR HYDROLASE-RELATED"/>
    <property type="match status" value="1"/>
</dbReference>
<dbReference type="SUPFAM" id="SSF51445">
    <property type="entry name" value="(Trans)glycosidases"/>
    <property type="match status" value="1"/>
</dbReference>
<dbReference type="KEGG" id="agl:PYTT_2056"/>
<evidence type="ECO:0000313" key="6">
    <source>
        <dbReference type="Proteomes" id="UP000176204"/>
    </source>
</evidence>
<dbReference type="SUPFAM" id="SSF52279">
    <property type="entry name" value="Beta-D-glucan exohydrolase, C-terminal domain"/>
    <property type="match status" value="1"/>
</dbReference>
<evidence type="ECO:0000256" key="3">
    <source>
        <dbReference type="ARBA" id="ARBA00022801"/>
    </source>
</evidence>
<accession>A0A1H6MDB4</accession>
<dbReference type="Pfam" id="PF01915">
    <property type="entry name" value="Glyco_hydro_3_C"/>
    <property type="match status" value="1"/>
</dbReference>
<name>A0A1H6MDB4_9BACT</name>
<dbReference type="Gene3D" id="2.60.120.260">
    <property type="entry name" value="Galactose-binding domain-like"/>
    <property type="match status" value="1"/>
</dbReference>
<dbReference type="Proteomes" id="UP000176204">
    <property type="component" value="Chromosome I"/>
</dbReference>
<dbReference type="FunFam" id="2.60.40.10:FF:000495">
    <property type="entry name" value="Periplasmic beta-glucosidase"/>
    <property type="match status" value="1"/>
</dbReference>
<gene>
    <name evidence="5" type="ORF">PYTT_2056</name>
</gene>
<dbReference type="PANTHER" id="PTHR42721:SF3">
    <property type="entry name" value="BETA-D-XYLOSIDASE 5-RELATED"/>
    <property type="match status" value="1"/>
</dbReference>
<dbReference type="InterPro" id="IPR002772">
    <property type="entry name" value="Glyco_hydro_3_C"/>
</dbReference>
<dbReference type="InterPro" id="IPR008979">
    <property type="entry name" value="Galactose-bd-like_sf"/>
</dbReference>
<dbReference type="Pfam" id="PF00933">
    <property type="entry name" value="Glyco_hydro_3"/>
    <property type="match status" value="1"/>
</dbReference>
<feature type="domain" description="Fibronectin type III-like" evidence="4">
    <location>
        <begin position="698"/>
        <end position="767"/>
    </location>
</feature>
<dbReference type="InterPro" id="IPR044993">
    <property type="entry name" value="BXL"/>
</dbReference>
<dbReference type="Pfam" id="PF14310">
    <property type="entry name" value="Fn3-like"/>
    <property type="match status" value="1"/>
</dbReference>
<dbReference type="InterPro" id="IPR001764">
    <property type="entry name" value="Glyco_hydro_3_N"/>
</dbReference>